<evidence type="ECO:0000313" key="6">
    <source>
        <dbReference type="EMBL" id="WBA43160.1"/>
    </source>
</evidence>
<dbReference type="InterPro" id="IPR006480">
    <property type="entry name" value="Phage_holin_4_1"/>
</dbReference>
<dbReference type="EMBL" id="CP114767">
    <property type="protein sequence ID" value="WBA43160.1"/>
    <property type="molecule type" value="Genomic_DNA"/>
</dbReference>
<keyword evidence="7" id="KW-1185">Reference proteome</keyword>
<dbReference type="Proteomes" id="UP001211005">
    <property type="component" value="Chromosome"/>
</dbReference>
<evidence type="ECO:0000256" key="3">
    <source>
        <dbReference type="ARBA" id="ARBA00022989"/>
    </source>
</evidence>
<gene>
    <name evidence="6" type="ORF">O3303_06245</name>
</gene>
<evidence type="ECO:0000256" key="1">
    <source>
        <dbReference type="ARBA" id="ARBA00004141"/>
    </source>
</evidence>
<evidence type="ECO:0000256" key="2">
    <source>
        <dbReference type="ARBA" id="ARBA00022692"/>
    </source>
</evidence>
<protein>
    <submittedName>
        <fullName evidence="6">Phage holin family protein</fullName>
    </submittedName>
</protein>
<keyword evidence="2 5" id="KW-0812">Transmembrane</keyword>
<evidence type="ECO:0000256" key="4">
    <source>
        <dbReference type="ARBA" id="ARBA00023136"/>
    </source>
</evidence>
<dbReference type="Pfam" id="PF05105">
    <property type="entry name" value="Phage_holin_4_1"/>
    <property type="match status" value="1"/>
</dbReference>
<evidence type="ECO:0000313" key="7">
    <source>
        <dbReference type="Proteomes" id="UP001211005"/>
    </source>
</evidence>
<feature type="transmembrane region" description="Helical" evidence="5">
    <location>
        <begin position="72"/>
        <end position="89"/>
    </location>
</feature>
<evidence type="ECO:0000256" key="5">
    <source>
        <dbReference type="SAM" id="Phobius"/>
    </source>
</evidence>
<proteinExistence type="predicted"/>
<sequence length="195" mass="21367">MSLKDTLTTLFGSLTLPTISAVATALSALAGYIYDSEKALLCLLVLMFFDFITGIIKAFKLRTLSSYTMQRFPVKIFVWFGMIAVLYHFGDVFFVYKYAASTLITVFFSVELTSLVENISIISPGLLPAPVTKYLLKLNDIDRIIADMVKSKVKPGSADAAGVVDAIAENADAVKKTVEEKEEVKEVEVDGISVE</sequence>
<feature type="transmembrane region" description="Helical" evidence="5">
    <location>
        <begin position="38"/>
        <end position="60"/>
    </location>
</feature>
<dbReference type="RefSeq" id="WP_269561204.1">
    <property type="nucleotide sequence ID" value="NZ_CP114767.1"/>
</dbReference>
<name>A0ABY7LRW3_9BACT</name>
<keyword evidence="3 5" id="KW-1133">Transmembrane helix</keyword>
<comment type="subcellular location">
    <subcellularLocation>
        <location evidence="1">Membrane</location>
        <topology evidence="1">Multi-pass membrane protein</topology>
    </subcellularLocation>
</comment>
<keyword evidence="4 5" id="KW-0472">Membrane</keyword>
<accession>A0ABY7LRW3</accession>
<reference evidence="6 7" key="1">
    <citation type="submission" date="2022-12" db="EMBL/GenBank/DDBJ databases">
        <title>Hymenobacter canadensis sp. nov. isolated from lake water of the Cambridge Bay, Canada.</title>
        <authorList>
            <person name="Kim W.H."/>
            <person name="Lee Y.M."/>
        </authorList>
    </citation>
    <scope>NUCLEOTIDE SEQUENCE [LARGE SCALE GENOMIC DNA]</scope>
    <source>
        <strain evidence="6 7">PAMC 29467</strain>
    </source>
</reference>
<organism evidence="6 7">
    <name type="scientific">Hymenobacter canadensis</name>
    <dbReference type="NCBI Taxonomy" id="2999067"/>
    <lineage>
        <taxon>Bacteria</taxon>
        <taxon>Pseudomonadati</taxon>
        <taxon>Bacteroidota</taxon>
        <taxon>Cytophagia</taxon>
        <taxon>Cytophagales</taxon>
        <taxon>Hymenobacteraceae</taxon>
        <taxon>Hymenobacter</taxon>
    </lineage>
</organism>